<gene>
    <name evidence="1" type="ORF">CYMTET_6713</name>
</gene>
<protein>
    <submittedName>
        <fullName evidence="1">Uncharacterized protein</fullName>
    </submittedName>
</protein>
<organism evidence="1 2">
    <name type="scientific">Cymbomonas tetramitiformis</name>
    <dbReference type="NCBI Taxonomy" id="36881"/>
    <lineage>
        <taxon>Eukaryota</taxon>
        <taxon>Viridiplantae</taxon>
        <taxon>Chlorophyta</taxon>
        <taxon>Pyramimonadophyceae</taxon>
        <taxon>Pyramimonadales</taxon>
        <taxon>Pyramimonadaceae</taxon>
        <taxon>Cymbomonas</taxon>
    </lineage>
</organism>
<comment type="caution">
    <text evidence="1">The sequence shown here is derived from an EMBL/GenBank/DDBJ whole genome shotgun (WGS) entry which is preliminary data.</text>
</comment>
<dbReference type="Proteomes" id="UP001190700">
    <property type="component" value="Unassembled WGS sequence"/>
</dbReference>
<reference evidence="1 2" key="1">
    <citation type="journal article" date="2015" name="Genome Biol. Evol.">
        <title>Comparative Genomics of a Bacterivorous Green Alga Reveals Evolutionary Causalities and Consequences of Phago-Mixotrophic Mode of Nutrition.</title>
        <authorList>
            <person name="Burns J.A."/>
            <person name="Paasch A."/>
            <person name="Narechania A."/>
            <person name="Kim E."/>
        </authorList>
    </citation>
    <scope>NUCLEOTIDE SEQUENCE [LARGE SCALE GENOMIC DNA]</scope>
    <source>
        <strain evidence="1 2">PLY_AMNH</strain>
    </source>
</reference>
<keyword evidence="2" id="KW-1185">Reference proteome</keyword>
<dbReference type="AlphaFoldDB" id="A0AAE0LHR5"/>
<dbReference type="EMBL" id="LGRX02001692">
    <property type="protein sequence ID" value="KAK3285693.1"/>
    <property type="molecule type" value="Genomic_DNA"/>
</dbReference>
<evidence type="ECO:0000313" key="2">
    <source>
        <dbReference type="Proteomes" id="UP001190700"/>
    </source>
</evidence>
<sequence length="232" mass="24297">GDAMCHGMFSSKGGTVHVAGPAQLGLMSRHSHYAPGYLGGGYEEFHQPHIKATTGDDIAHSRRVMSQVNEDKTCIAGKTAPDSDAERAGVYLEGTRIIGAGRVMITSPMKLKGTVTREGGVSHVMMDQLTAMVGGGNLVIEQGAQMLLGVNSTLAGDGMLVIRGEVILDAHVDITIKKKDLIVCETGELEVDGQLTIGEGSSVHMCGGRYTGNGTIIGKVAECKDNTPCSRS</sequence>
<name>A0AAE0LHR5_9CHLO</name>
<accession>A0AAE0LHR5</accession>
<evidence type="ECO:0000313" key="1">
    <source>
        <dbReference type="EMBL" id="KAK3285693.1"/>
    </source>
</evidence>
<feature type="non-terminal residue" evidence="1">
    <location>
        <position position="1"/>
    </location>
</feature>
<proteinExistence type="predicted"/>